<dbReference type="SUPFAM" id="SSF48452">
    <property type="entry name" value="TPR-like"/>
    <property type="match status" value="1"/>
</dbReference>
<evidence type="ECO:0000259" key="7">
    <source>
        <dbReference type="Pfam" id="PF14322"/>
    </source>
</evidence>
<accession>A0A953LDD8</accession>
<dbReference type="Pfam" id="PF07980">
    <property type="entry name" value="SusD_RagB"/>
    <property type="match status" value="1"/>
</dbReference>
<name>A0A953LDD8_9BACT</name>
<reference evidence="8" key="1">
    <citation type="submission" date="2021-06" db="EMBL/GenBank/DDBJ databases">
        <title>44 bacteria genomes isolated from Dapeng, Shenzhen.</title>
        <authorList>
            <person name="Zheng W."/>
            <person name="Yu S."/>
            <person name="Huang Y."/>
        </authorList>
    </citation>
    <scope>NUCLEOTIDE SEQUENCE</scope>
    <source>
        <strain evidence="8">DP5N28-2</strain>
    </source>
</reference>
<evidence type="ECO:0000259" key="6">
    <source>
        <dbReference type="Pfam" id="PF07980"/>
    </source>
</evidence>
<proteinExistence type="inferred from homology"/>
<dbReference type="AlphaFoldDB" id="A0A953LDD8"/>
<dbReference type="GO" id="GO:0009279">
    <property type="term" value="C:cell outer membrane"/>
    <property type="evidence" value="ECO:0007669"/>
    <property type="project" value="UniProtKB-SubCell"/>
</dbReference>
<comment type="subcellular location">
    <subcellularLocation>
        <location evidence="1">Cell outer membrane</location>
    </subcellularLocation>
</comment>
<evidence type="ECO:0000256" key="3">
    <source>
        <dbReference type="ARBA" id="ARBA00022729"/>
    </source>
</evidence>
<keyword evidence="9" id="KW-1185">Reference proteome</keyword>
<protein>
    <submittedName>
        <fullName evidence="8">RagB/SusD family nutrient uptake outer membrane protein</fullName>
    </submittedName>
</protein>
<organism evidence="8 9">
    <name type="scientific">Membranihabitans marinus</name>
    <dbReference type="NCBI Taxonomy" id="1227546"/>
    <lineage>
        <taxon>Bacteria</taxon>
        <taxon>Pseudomonadati</taxon>
        <taxon>Bacteroidota</taxon>
        <taxon>Saprospiria</taxon>
        <taxon>Saprospirales</taxon>
        <taxon>Saprospiraceae</taxon>
        <taxon>Membranihabitans</taxon>
    </lineage>
</organism>
<dbReference type="Proteomes" id="UP000753961">
    <property type="component" value="Unassembled WGS sequence"/>
</dbReference>
<evidence type="ECO:0000256" key="4">
    <source>
        <dbReference type="ARBA" id="ARBA00023136"/>
    </source>
</evidence>
<evidence type="ECO:0000313" key="9">
    <source>
        <dbReference type="Proteomes" id="UP000753961"/>
    </source>
</evidence>
<evidence type="ECO:0000256" key="5">
    <source>
        <dbReference type="ARBA" id="ARBA00023237"/>
    </source>
</evidence>
<feature type="domain" description="SusD-like N-terminal" evidence="7">
    <location>
        <begin position="95"/>
        <end position="228"/>
    </location>
</feature>
<dbReference type="InterPro" id="IPR012944">
    <property type="entry name" value="SusD_RagB_dom"/>
</dbReference>
<dbReference type="RefSeq" id="WP_222580293.1">
    <property type="nucleotide sequence ID" value="NZ_JAHVHU010000010.1"/>
</dbReference>
<dbReference type="Pfam" id="PF14322">
    <property type="entry name" value="SusD-like_3"/>
    <property type="match status" value="1"/>
</dbReference>
<comment type="caution">
    <text evidence="8">The sequence shown here is derived from an EMBL/GenBank/DDBJ whole genome shotgun (WGS) entry which is preliminary data.</text>
</comment>
<sequence>MKRFILTLSFGLILLFNFSCNYLNVDPYFLDTFSIDTVFARKHFVEGYLWNTASYIMPEAGSHTSTDVYPYFTGSDDAFWTYKRGTFPQNFFSANELDASSGEFKHWNHFYIGIRKANTIMARLDEVQDATAIEKREILGLALFLRGYFYLKLVEQYGPVVITPDQPQSYDLSLDELALPRSTYDECVEYIVDDFMEAAKILPERQIDAYWMRPTKGAALALASRLRLYAASPLFNGNSQFYSNWTTQEGDHFISQTEDNQKWAQAAVAALRVIELGETGLYSLHTKPWKTNSPVLAPNVPTADFPNGAGGIDVYHSYSDMFNSETLMYKNPECIWGDNSESAALHRIVQGTHPLFVYGWNGLNAPQKLIDAYYMRDGSTIDQPKLPEYQYSETGYTEHEENFSNYTLAAGTFNMYANREYRFYATIMFSGAKFYGLSTSGGSAYNNFLVNYAADGNAGSIVGSDPDDRLVTGYTFRKYTHPDDNFFFGSVSDKSFARIRYAEILLNYVEALNELTGSYTIDGYTVARDPELIKKYFNMVRYRAGLPGLSDAEVSDPELLREIIRRERYIEFALEGRRYHDQRRLKKLEEDYEPFEGMNVRAVRAQPDQFFTRVRVNDSNVRRNYDRRLYFFPIPTSDLDKNPNLIQNPGW</sequence>
<comment type="similarity">
    <text evidence="2">Belongs to the SusD family.</text>
</comment>
<gene>
    <name evidence="8" type="ORF">KUV50_11450</name>
</gene>
<dbReference type="InterPro" id="IPR011990">
    <property type="entry name" value="TPR-like_helical_dom_sf"/>
</dbReference>
<keyword evidence="5" id="KW-0998">Cell outer membrane</keyword>
<evidence type="ECO:0000256" key="2">
    <source>
        <dbReference type="ARBA" id="ARBA00006275"/>
    </source>
</evidence>
<evidence type="ECO:0000313" key="8">
    <source>
        <dbReference type="EMBL" id="MBY5958754.1"/>
    </source>
</evidence>
<dbReference type="InterPro" id="IPR033985">
    <property type="entry name" value="SusD-like_N"/>
</dbReference>
<feature type="domain" description="RagB/SusD" evidence="6">
    <location>
        <begin position="347"/>
        <end position="651"/>
    </location>
</feature>
<dbReference type="Gene3D" id="1.25.40.390">
    <property type="match status" value="1"/>
</dbReference>
<keyword evidence="4" id="KW-0472">Membrane</keyword>
<evidence type="ECO:0000256" key="1">
    <source>
        <dbReference type="ARBA" id="ARBA00004442"/>
    </source>
</evidence>
<dbReference type="EMBL" id="JAHVHU010000010">
    <property type="protein sequence ID" value="MBY5958754.1"/>
    <property type="molecule type" value="Genomic_DNA"/>
</dbReference>
<keyword evidence="3" id="KW-0732">Signal</keyword>